<dbReference type="EMBL" id="AYKW01000008">
    <property type="protein sequence ID" value="PIL33219.1"/>
    <property type="molecule type" value="Genomic_DNA"/>
</dbReference>
<protein>
    <submittedName>
        <fullName evidence="1">Uncharacterized protein</fullName>
    </submittedName>
</protein>
<organism evidence="1 2">
    <name type="scientific">Ganoderma sinense ZZ0214-1</name>
    <dbReference type="NCBI Taxonomy" id="1077348"/>
    <lineage>
        <taxon>Eukaryota</taxon>
        <taxon>Fungi</taxon>
        <taxon>Dikarya</taxon>
        <taxon>Basidiomycota</taxon>
        <taxon>Agaricomycotina</taxon>
        <taxon>Agaricomycetes</taxon>
        <taxon>Polyporales</taxon>
        <taxon>Polyporaceae</taxon>
        <taxon>Ganoderma</taxon>
    </lineage>
</organism>
<dbReference type="OrthoDB" id="2797511at2759"/>
<comment type="caution">
    <text evidence="1">The sequence shown here is derived from an EMBL/GenBank/DDBJ whole genome shotgun (WGS) entry which is preliminary data.</text>
</comment>
<evidence type="ECO:0000313" key="2">
    <source>
        <dbReference type="Proteomes" id="UP000230002"/>
    </source>
</evidence>
<accession>A0A2G8SHH6</accession>
<name>A0A2G8SHH6_9APHY</name>
<dbReference type="Proteomes" id="UP000230002">
    <property type="component" value="Unassembled WGS sequence"/>
</dbReference>
<proteinExistence type="predicted"/>
<keyword evidence="2" id="KW-1185">Reference proteome</keyword>
<evidence type="ECO:0000313" key="1">
    <source>
        <dbReference type="EMBL" id="PIL33219.1"/>
    </source>
</evidence>
<sequence>MGVFEPNTVHQQCTSTINDKQARLNFIANWKKNVEIQANGWADNRTSQSKYFQLLEWHAEIAEYLVATGNAIQLSQGSDLSTALDPRWPIIGPHFEPLTYLHQALREAAPQIDPELSYLKPCYVVHWLFHEALRRCPKCHSKRLEKNGWNPNGPREVHGLFHEEMALGIQLRLKSMS</sequence>
<dbReference type="STRING" id="1077348.A0A2G8SHH6"/>
<dbReference type="AlphaFoldDB" id="A0A2G8SHH6"/>
<gene>
    <name evidence="1" type="ORF">GSI_04669</name>
</gene>
<reference evidence="1 2" key="1">
    <citation type="journal article" date="2015" name="Sci. Rep.">
        <title>Chromosome-level genome map provides insights into diverse defense mechanisms in the medicinal fungus Ganoderma sinense.</title>
        <authorList>
            <person name="Zhu Y."/>
            <person name="Xu J."/>
            <person name="Sun C."/>
            <person name="Zhou S."/>
            <person name="Xu H."/>
            <person name="Nelson D.R."/>
            <person name="Qian J."/>
            <person name="Song J."/>
            <person name="Luo H."/>
            <person name="Xiang L."/>
            <person name="Li Y."/>
            <person name="Xu Z."/>
            <person name="Ji A."/>
            <person name="Wang L."/>
            <person name="Lu S."/>
            <person name="Hayward A."/>
            <person name="Sun W."/>
            <person name="Li X."/>
            <person name="Schwartz D.C."/>
            <person name="Wang Y."/>
            <person name="Chen S."/>
        </authorList>
    </citation>
    <scope>NUCLEOTIDE SEQUENCE [LARGE SCALE GENOMIC DNA]</scope>
    <source>
        <strain evidence="1 2">ZZ0214-1</strain>
    </source>
</reference>